<dbReference type="EMBL" id="LNQE01000906">
    <property type="protein sequence ID" value="KUG23463.1"/>
    <property type="molecule type" value="Genomic_DNA"/>
</dbReference>
<comment type="similarity">
    <text evidence="1">Belongs to the bacterial ribosomal protein bL31 family. Type A subfamily.</text>
</comment>
<evidence type="ECO:0000256" key="4">
    <source>
        <dbReference type="ARBA" id="ARBA00022980"/>
    </source>
</evidence>
<keyword evidence="4 8" id="KW-0689">Ribosomal protein</keyword>
<dbReference type="GO" id="GO:1990904">
    <property type="term" value="C:ribonucleoprotein complex"/>
    <property type="evidence" value="ECO:0007669"/>
    <property type="project" value="UniProtKB-KW"/>
</dbReference>
<evidence type="ECO:0000256" key="7">
    <source>
        <dbReference type="SAM" id="MobiDB-lite"/>
    </source>
</evidence>
<keyword evidence="3" id="KW-0694">RNA-binding</keyword>
<dbReference type="InterPro" id="IPR034704">
    <property type="entry name" value="Ribosomal_bL28/bL31-like_sf"/>
</dbReference>
<dbReference type="NCBIfam" id="NF001809">
    <property type="entry name" value="PRK00528.1"/>
    <property type="match status" value="1"/>
</dbReference>
<evidence type="ECO:0000256" key="2">
    <source>
        <dbReference type="ARBA" id="ARBA00022730"/>
    </source>
</evidence>
<dbReference type="PANTHER" id="PTHR33280">
    <property type="entry name" value="50S RIBOSOMAL PROTEIN L31, CHLOROPLASTIC"/>
    <property type="match status" value="1"/>
</dbReference>
<proteinExistence type="inferred from homology"/>
<dbReference type="InterPro" id="IPR002150">
    <property type="entry name" value="Ribosomal_bL31"/>
</dbReference>
<name>A0A0W8FRG0_9ZZZZ</name>
<keyword evidence="5" id="KW-0687">Ribonucleoprotein</keyword>
<dbReference type="GO" id="GO:0003735">
    <property type="term" value="F:structural constituent of ribosome"/>
    <property type="evidence" value="ECO:0007669"/>
    <property type="project" value="InterPro"/>
</dbReference>
<dbReference type="AlphaFoldDB" id="A0A0W8FRG0"/>
<comment type="caution">
    <text evidence="8">The sequence shown here is derived from an EMBL/GenBank/DDBJ whole genome shotgun (WGS) entry which is preliminary data.</text>
</comment>
<feature type="compositionally biased region" description="Basic and acidic residues" evidence="7">
    <location>
        <begin position="80"/>
        <end position="91"/>
    </location>
</feature>
<protein>
    <recommendedName>
        <fullName evidence="6">Large ribosomal subunit protein bL31</fullName>
    </recommendedName>
</protein>
<evidence type="ECO:0000256" key="1">
    <source>
        <dbReference type="ARBA" id="ARBA00009296"/>
    </source>
</evidence>
<gene>
    <name evidence="8" type="ORF">ASZ90_006769</name>
</gene>
<dbReference type="InterPro" id="IPR027491">
    <property type="entry name" value="Ribosomal_bL31_A"/>
</dbReference>
<dbReference type="NCBIfam" id="TIGR00105">
    <property type="entry name" value="L31"/>
    <property type="match status" value="1"/>
</dbReference>
<organism evidence="8">
    <name type="scientific">hydrocarbon metagenome</name>
    <dbReference type="NCBI Taxonomy" id="938273"/>
    <lineage>
        <taxon>unclassified sequences</taxon>
        <taxon>metagenomes</taxon>
        <taxon>ecological metagenomes</taxon>
    </lineage>
</organism>
<dbReference type="SUPFAM" id="SSF143800">
    <property type="entry name" value="L28p-like"/>
    <property type="match status" value="1"/>
</dbReference>
<evidence type="ECO:0000256" key="3">
    <source>
        <dbReference type="ARBA" id="ARBA00022884"/>
    </source>
</evidence>
<dbReference type="Gene3D" id="4.10.830.30">
    <property type="entry name" value="Ribosomal protein L31"/>
    <property type="match status" value="1"/>
</dbReference>
<sequence>MKEGIHPEYKETTITCVCGNVIETRSTKKDIKTEICSNCHPFITGKQRLVDTAGRVERFKKKYEAKVEKPQVKKTTTTENIKETPKKTTKK</sequence>
<dbReference type="PRINTS" id="PR01249">
    <property type="entry name" value="RIBOSOMALL31"/>
</dbReference>
<accession>A0A0W8FRG0</accession>
<dbReference type="GO" id="GO:0005840">
    <property type="term" value="C:ribosome"/>
    <property type="evidence" value="ECO:0007669"/>
    <property type="project" value="UniProtKB-KW"/>
</dbReference>
<dbReference type="InterPro" id="IPR042105">
    <property type="entry name" value="Ribosomal_bL31_sf"/>
</dbReference>
<dbReference type="GO" id="GO:0019843">
    <property type="term" value="F:rRNA binding"/>
    <property type="evidence" value="ECO:0007669"/>
    <property type="project" value="UniProtKB-KW"/>
</dbReference>
<evidence type="ECO:0000256" key="5">
    <source>
        <dbReference type="ARBA" id="ARBA00023274"/>
    </source>
</evidence>
<dbReference type="PANTHER" id="PTHR33280:SF1">
    <property type="entry name" value="LARGE RIBOSOMAL SUBUNIT PROTEIN BL31C"/>
    <property type="match status" value="1"/>
</dbReference>
<keyword evidence="2" id="KW-0699">rRNA-binding</keyword>
<dbReference type="NCBIfam" id="NF000612">
    <property type="entry name" value="PRK00019.1"/>
    <property type="match status" value="1"/>
</dbReference>
<evidence type="ECO:0000256" key="6">
    <source>
        <dbReference type="ARBA" id="ARBA00035687"/>
    </source>
</evidence>
<dbReference type="GO" id="GO:0006412">
    <property type="term" value="P:translation"/>
    <property type="evidence" value="ECO:0007669"/>
    <property type="project" value="InterPro"/>
</dbReference>
<feature type="region of interest" description="Disordered" evidence="7">
    <location>
        <begin position="69"/>
        <end position="91"/>
    </location>
</feature>
<dbReference type="Pfam" id="PF01197">
    <property type="entry name" value="Ribosomal_L31"/>
    <property type="match status" value="1"/>
</dbReference>
<reference evidence="8" key="1">
    <citation type="journal article" date="2015" name="Proc. Natl. Acad. Sci. U.S.A.">
        <title>Networks of energetic and metabolic interactions define dynamics in microbial communities.</title>
        <authorList>
            <person name="Embree M."/>
            <person name="Liu J.K."/>
            <person name="Al-Bassam M.M."/>
            <person name="Zengler K."/>
        </authorList>
    </citation>
    <scope>NUCLEOTIDE SEQUENCE</scope>
</reference>
<evidence type="ECO:0000313" key="8">
    <source>
        <dbReference type="EMBL" id="KUG23463.1"/>
    </source>
</evidence>
<dbReference type="HAMAP" id="MF_00501">
    <property type="entry name" value="Ribosomal_bL31_1"/>
    <property type="match status" value="1"/>
</dbReference>